<name>A0AAE0BCS4_9CHLO</name>
<feature type="compositionally biased region" description="Basic and acidic residues" evidence="1">
    <location>
        <begin position="101"/>
        <end position="126"/>
    </location>
</feature>
<feature type="region of interest" description="Disordered" evidence="1">
    <location>
        <begin position="1"/>
        <end position="170"/>
    </location>
</feature>
<dbReference type="AlphaFoldDB" id="A0AAE0BCS4"/>
<reference evidence="2 3" key="1">
    <citation type="journal article" date="2015" name="Genome Biol. Evol.">
        <title>Comparative Genomics of a Bacterivorous Green Alga Reveals Evolutionary Causalities and Consequences of Phago-Mixotrophic Mode of Nutrition.</title>
        <authorList>
            <person name="Burns J.A."/>
            <person name="Paasch A."/>
            <person name="Narechania A."/>
            <person name="Kim E."/>
        </authorList>
    </citation>
    <scope>NUCLEOTIDE SEQUENCE [LARGE SCALE GENOMIC DNA]</scope>
    <source>
        <strain evidence="2 3">PLY_AMNH</strain>
    </source>
</reference>
<dbReference type="EMBL" id="LGRX02035752">
    <property type="protein sequence ID" value="KAK3233314.1"/>
    <property type="molecule type" value="Genomic_DNA"/>
</dbReference>
<keyword evidence="3" id="KW-1185">Reference proteome</keyword>
<accession>A0AAE0BCS4</accession>
<sequence length="398" mass="44468">MAKTANKPRMTCAKPPKSDRKTGASEQHRQTPGEAAAGLPTIESMQAYDASSDGSGSESDHSDKITPLGLSESMSELEEFSTPEADRATSMEDIQQEEDATTERTPDKTHHYESPPKRQQDRKVHFAESIVPSVKKTSEKQQDGLPGTAGPRARNPEGATPGFTTQVPQEDLRRALDRPINYKKVDSAPTEEIPSLLERGTAKAAESPLERVTRIYQRHPRATENPEAKIFHAAIRWRIDRREVLAAEDPPAHALKLGVPVVRGDRLSLIHVRSVTGSSLDPSDTGPTGFPYTGTPQLKIVDLVESIKEVLKHLRYLNALLFDISNSPENIVFDLQHTHVWLNRSGRARQIDLAFQNRPLAAFVLFNPVFRLPLHVVPQAHQKEKKRKRKNHARRAYE</sequence>
<evidence type="ECO:0000256" key="1">
    <source>
        <dbReference type="SAM" id="MobiDB-lite"/>
    </source>
</evidence>
<evidence type="ECO:0000313" key="2">
    <source>
        <dbReference type="EMBL" id="KAK3233314.1"/>
    </source>
</evidence>
<feature type="compositionally biased region" description="Basic and acidic residues" evidence="1">
    <location>
        <begin position="16"/>
        <end position="31"/>
    </location>
</feature>
<comment type="caution">
    <text evidence="2">The sequence shown here is derived from an EMBL/GenBank/DDBJ whole genome shotgun (WGS) entry which is preliminary data.</text>
</comment>
<dbReference type="Proteomes" id="UP001190700">
    <property type="component" value="Unassembled WGS sequence"/>
</dbReference>
<gene>
    <name evidence="2" type="ORF">CYMTET_56381</name>
</gene>
<protein>
    <submittedName>
        <fullName evidence="2">Uncharacterized protein</fullName>
    </submittedName>
</protein>
<organism evidence="2 3">
    <name type="scientific">Cymbomonas tetramitiformis</name>
    <dbReference type="NCBI Taxonomy" id="36881"/>
    <lineage>
        <taxon>Eukaryota</taxon>
        <taxon>Viridiplantae</taxon>
        <taxon>Chlorophyta</taxon>
        <taxon>Pyramimonadophyceae</taxon>
        <taxon>Pyramimonadales</taxon>
        <taxon>Pyramimonadaceae</taxon>
        <taxon>Cymbomonas</taxon>
    </lineage>
</organism>
<proteinExistence type="predicted"/>
<evidence type="ECO:0000313" key="3">
    <source>
        <dbReference type="Proteomes" id="UP001190700"/>
    </source>
</evidence>